<evidence type="ECO:0000259" key="1">
    <source>
        <dbReference type="Pfam" id="PF01636"/>
    </source>
</evidence>
<evidence type="ECO:0000313" key="2">
    <source>
        <dbReference type="EMBL" id="GGP25722.1"/>
    </source>
</evidence>
<keyword evidence="3" id="KW-1185">Reference proteome</keyword>
<dbReference type="InterPro" id="IPR051678">
    <property type="entry name" value="AGP_Transferase"/>
</dbReference>
<feature type="domain" description="Aminoglycoside phosphotransferase" evidence="1">
    <location>
        <begin position="27"/>
        <end position="249"/>
    </location>
</feature>
<dbReference type="InterPro" id="IPR011009">
    <property type="entry name" value="Kinase-like_dom_sf"/>
</dbReference>
<dbReference type="Proteomes" id="UP000621859">
    <property type="component" value="Unassembled WGS sequence"/>
</dbReference>
<organism evidence="2 3">
    <name type="scientific">Silvimonas amylolytica</name>
    <dbReference type="NCBI Taxonomy" id="449663"/>
    <lineage>
        <taxon>Bacteria</taxon>
        <taxon>Pseudomonadati</taxon>
        <taxon>Pseudomonadota</taxon>
        <taxon>Betaproteobacteria</taxon>
        <taxon>Neisseriales</taxon>
        <taxon>Chitinibacteraceae</taxon>
        <taxon>Silvimonas</taxon>
    </lineage>
</organism>
<dbReference type="EMBL" id="BMLY01000002">
    <property type="protein sequence ID" value="GGP25722.1"/>
    <property type="molecule type" value="Genomic_DNA"/>
</dbReference>
<dbReference type="Gene3D" id="3.90.1200.10">
    <property type="match status" value="1"/>
</dbReference>
<dbReference type="SUPFAM" id="SSF56112">
    <property type="entry name" value="Protein kinase-like (PK-like)"/>
    <property type="match status" value="1"/>
</dbReference>
<gene>
    <name evidence="2" type="ORF">GCM10010971_15410</name>
</gene>
<dbReference type="RefSeq" id="WP_188691376.1">
    <property type="nucleotide sequence ID" value="NZ_BMLY01000002.1"/>
</dbReference>
<comment type="caution">
    <text evidence="2">The sequence shown here is derived from an EMBL/GenBank/DDBJ whole genome shotgun (WGS) entry which is preliminary data.</text>
</comment>
<reference evidence="3" key="1">
    <citation type="journal article" date="2019" name="Int. J. Syst. Evol. Microbiol.">
        <title>The Global Catalogue of Microorganisms (GCM) 10K type strain sequencing project: providing services to taxonomists for standard genome sequencing and annotation.</title>
        <authorList>
            <consortium name="The Broad Institute Genomics Platform"/>
            <consortium name="The Broad Institute Genome Sequencing Center for Infectious Disease"/>
            <person name="Wu L."/>
            <person name="Ma J."/>
        </authorList>
    </citation>
    <scope>NUCLEOTIDE SEQUENCE [LARGE SCALE GENOMIC DNA]</scope>
    <source>
        <strain evidence="3">CGMCC 1.8860</strain>
    </source>
</reference>
<dbReference type="PANTHER" id="PTHR21310">
    <property type="entry name" value="AMINOGLYCOSIDE PHOSPHOTRANSFERASE-RELATED-RELATED"/>
    <property type="match status" value="1"/>
</dbReference>
<sequence length="300" mass="34232">MNLPDALLPVALRYLGGAPVQAKKIDGFYAEVWLVAGDNGQRLVLKHFRQPDNASRETSALNTLRAAGHAVLPRVLGQELDEVRREILVLEYLEGIDACAAIQSPSAIARFADQVTDILLHWHSISSARGFQDLDGSYRPNFKESWQRFGQDRLAWLFSASGEARTTLPMRRGFERIWRNADALVAPLAEDASSLIHDDCHASNFLADPVTQSLTAVIDPNHARFAHREFDLFHLNDARPELRLLETYLDKHAVAPGFTARRWLFSLFDDLKHVEHTNWFDEDWFMRKFRYFDHALANAR</sequence>
<evidence type="ECO:0000313" key="3">
    <source>
        <dbReference type="Proteomes" id="UP000621859"/>
    </source>
</evidence>
<accession>A0ABQ2PJE5</accession>
<dbReference type="InterPro" id="IPR002575">
    <property type="entry name" value="Aminoglycoside_PTrfase"/>
</dbReference>
<dbReference type="Pfam" id="PF01636">
    <property type="entry name" value="APH"/>
    <property type="match status" value="1"/>
</dbReference>
<protein>
    <recommendedName>
        <fullName evidence="1">Aminoglycoside phosphotransferase domain-containing protein</fullName>
    </recommendedName>
</protein>
<name>A0ABQ2PJE5_9NEIS</name>
<proteinExistence type="predicted"/>